<dbReference type="OrthoDB" id="3980503at2759"/>
<proteinExistence type="predicted"/>
<dbReference type="VEuPathDB" id="FungiDB:BON22_1745"/>
<protein>
    <submittedName>
        <fullName evidence="2">CYFA0S15e01992g1_1</fullName>
    </submittedName>
</protein>
<dbReference type="Gene3D" id="3.40.50.1820">
    <property type="entry name" value="alpha/beta hydrolase"/>
    <property type="match status" value="1"/>
</dbReference>
<dbReference type="PhylomeDB" id="A0A061BCP2"/>
<dbReference type="InterPro" id="IPR019436">
    <property type="entry name" value="Say1-like"/>
</dbReference>
<dbReference type="GO" id="GO:0016787">
    <property type="term" value="F:hydrolase activity"/>
    <property type="evidence" value="ECO:0007669"/>
    <property type="project" value="UniProtKB-KW"/>
</dbReference>
<dbReference type="InterPro" id="IPR029058">
    <property type="entry name" value="AB_hydrolase_fold"/>
</dbReference>
<gene>
    <name evidence="2" type="ORF">CYFA0S_15e01992g</name>
</gene>
<keyword evidence="1" id="KW-0378">Hydrolase</keyword>
<name>A0A061BCP2_CYBFA</name>
<organism evidence="2">
    <name type="scientific">Cyberlindnera fabianii</name>
    <name type="common">Yeast</name>
    <name type="synonym">Hansenula fabianii</name>
    <dbReference type="NCBI Taxonomy" id="36022"/>
    <lineage>
        <taxon>Eukaryota</taxon>
        <taxon>Fungi</taxon>
        <taxon>Dikarya</taxon>
        <taxon>Ascomycota</taxon>
        <taxon>Saccharomycotina</taxon>
        <taxon>Saccharomycetes</taxon>
        <taxon>Phaffomycetales</taxon>
        <taxon>Phaffomycetaceae</taxon>
        <taxon>Cyberlindnera</taxon>
    </lineage>
</organism>
<dbReference type="PANTHER" id="PTHR48081:SF31">
    <property type="entry name" value="STERYL ACETYL HYDROLASE MUG81-RELATED"/>
    <property type="match status" value="1"/>
</dbReference>
<dbReference type="SUPFAM" id="SSF53474">
    <property type="entry name" value="alpha/beta-Hydrolases"/>
    <property type="match status" value="1"/>
</dbReference>
<dbReference type="InterPro" id="IPR050300">
    <property type="entry name" value="GDXG_lipolytic_enzyme"/>
</dbReference>
<accession>A0A061BCP2</accession>
<reference evidence="2" key="1">
    <citation type="journal article" date="2014" name="Genome Announc.">
        <title>Genome sequence of the yeast Cyberlindnera fabianii (Hansenula fabianii).</title>
        <authorList>
            <person name="Freel K.C."/>
            <person name="Sarilar V."/>
            <person name="Neuveglise C."/>
            <person name="Devillers H."/>
            <person name="Friedrich A."/>
            <person name="Schacherer J."/>
        </authorList>
    </citation>
    <scope>NUCLEOTIDE SEQUENCE</scope>
    <source>
        <strain evidence="2">YJS4271</strain>
    </source>
</reference>
<dbReference type="PANTHER" id="PTHR48081">
    <property type="entry name" value="AB HYDROLASE SUPERFAMILY PROTEIN C4A8.06C"/>
    <property type="match status" value="1"/>
</dbReference>
<evidence type="ECO:0000256" key="1">
    <source>
        <dbReference type="ARBA" id="ARBA00022801"/>
    </source>
</evidence>
<dbReference type="Pfam" id="PF10340">
    <property type="entry name" value="Say1_Mug180"/>
    <property type="match status" value="1"/>
</dbReference>
<dbReference type="AlphaFoldDB" id="A0A061BCP2"/>
<evidence type="ECO:0000313" key="2">
    <source>
        <dbReference type="EMBL" id="CDR44727.1"/>
    </source>
</evidence>
<sequence>MPVEELTSQQLAQKLTEVTDPDHFDHIGWTNLFVQWILSTYKNKLPMEVVAEEEPGMTISQNLDFLRNEYQDKLNNFGVEFPVDGIEKGRVAWLVEAKNRSLDDPVLVYFHGGGYLHGLIPIFPSFLKEVYLRSSNNDRLSILMLEYKLDWQGGKWPSPVDEATRTLNKLSETSKNFFIGGDSAGAHLCCSSLRHQKHPIEGITKAKSGAMPMGAILISPWINIHPPMTGTYETNKPPKDVCNAHSLNEYGRLLTNNKEEQHSKLLNPALDDTVDWTQILPEKTWVYYGDLEVMIDDVEHWLTNLAQIPREKVFVDPGAHHIKIIADPWGRKEAMQSLVSFVNTF</sequence>
<dbReference type="EMBL" id="LK052900">
    <property type="protein sequence ID" value="CDR44727.1"/>
    <property type="molecule type" value="Genomic_DNA"/>
</dbReference>